<keyword evidence="3" id="KW-1185">Reference proteome</keyword>
<proteinExistence type="predicted"/>
<evidence type="ECO:0000256" key="1">
    <source>
        <dbReference type="SAM" id="MobiDB-lite"/>
    </source>
</evidence>
<organism evidence="2 3">
    <name type="scientific">Prunus armeniaca</name>
    <name type="common">Apricot</name>
    <name type="synonym">Armeniaca vulgaris</name>
    <dbReference type="NCBI Taxonomy" id="36596"/>
    <lineage>
        <taxon>Eukaryota</taxon>
        <taxon>Viridiplantae</taxon>
        <taxon>Streptophyta</taxon>
        <taxon>Embryophyta</taxon>
        <taxon>Tracheophyta</taxon>
        <taxon>Spermatophyta</taxon>
        <taxon>Magnoliopsida</taxon>
        <taxon>eudicotyledons</taxon>
        <taxon>Gunneridae</taxon>
        <taxon>Pentapetalae</taxon>
        <taxon>rosids</taxon>
        <taxon>fabids</taxon>
        <taxon>Rosales</taxon>
        <taxon>Rosaceae</taxon>
        <taxon>Amygdaloideae</taxon>
        <taxon>Amygdaleae</taxon>
        <taxon>Prunus</taxon>
    </lineage>
</organism>
<protein>
    <submittedName>
        <fullName evidence="2">Uncharacterized protein</fullName>
    </submittedName>
</protein>
<gene>
    <name evidence="2" type="ORF">ORAREDHAP_LOCUS24392</name>
</gene>
<evidence type="ECO:0000313" key="3">
    <source>
        <dbReference type="Proteomes" id="UP000507245"/>
    </source>
</evidence>
<dbReference type="PANTHER" id="PTHR37202">
    <property type="entry name" value="ANKYRIN REPEAT PROTEIN"/>
    <property type="match status" value="1"/>
</dbReference>
<dbReference type="EMBL" id="CAEKKB010000004">
    <property type="protein sequence ID" value="CAB4306241.1"/>
    <property type="molecule type" value="Genomic_DNA"/>
</dbReference>
<dbReference type="Proteomes" id="UP000507245">
    <property type="component" value="Unassembled WGS sequence"/>
</dbReference>
<dbReference type="PANTHER" id="PTHR37202:SF1">
    <property type="entry name" value="ANKYRIN REPEAT PROTEIN"/>
    <property type="match status" value="1"/>
</dbReference>
<evidence type="ECO:0000313" key="2">
    <source>
        <dbReference type="EMBL" id="CAB4306241.1"/>
    </source>
</evidence>
<name>A0A6J5X0N0_PRUAR</name>
<accession>A0A6J5X0N0</accession>
<sequence length="143" mass="15819">MAGREVREYTNLSDPKDKKWGKGKDKIDDEDITFQRMVAKDEMSKNCALPTTTTGIHTFRPSELLGNVGNSLLDIISVQNRILASSTGWLMQARCKRLQENAEDTFMAEAVSLSLSHLSPLSLSSLSLSLVCLCVSRHKATAF</sequence>
<feature type="region of interest" description="Disordered" evidence="1">
    <location>
        <begin position="1"/>
        <end position="24"/>
    </location>
</feature>
<reference evidence="3" key="1">
    <citation type="journal article" date="2020" name="Genome Biol.">
        <title>Gamete binning: chromosome-level and haplotype-resolved genome assembly enabled by high-throughput single-cell sequencing of gamete genomes.</title>
        <authorList>
            <person name="Campoy J.A."/>
            <person name="Sun H."/>
            <person name="Goel M."/>
            <person name="Jiao W.-B."/>
            <person name="Folz-Donahue K."/>
            <person name="Wang N."/>
            <person name="Rubio M."/>
            <person name="Liu C."/>
            <person name="Kukat C."/>
            <person name="Ruiz D."/>
            <person name="Huettel B."/>
            <person name="Schneeberger K."/>
        </authorList>
    </citation>
    <scope>NUCLEOTIDE SEQUENCE [LARGE SCALE GENOMIC DNA]</scope>
    <source>
        <strain evidence="3">cv. Rojo Pasion</strain>
    </source>
</reference>
<dbReference type="AlphaFoldDB" id="A0A6J5X0N0"/>